<dbReference type="EMBL" id="JH650970">
    <property type="protein sequence ID" value="EXA47744.1"/>
    <property type="molecule type" value="Genomic_DNA"/>
</dbReference>
<dbReference type="Proteomes" id="UP000030751">
    <property type="component" value="Unassembled WGS sequence"/>
</dbReference>
<name>W9PRJ0_FUSOX</name>
<gene>
    <name evidence="1" type="ORF">FOVG_04759</name>
</gene>
<sequence>MCLINIDDIDWKKGKKQILQKGPCLKIPVQNSRSQLKCLVHVQKHEMQGEHHVEMKQKQNVLSVNLSLSVEYNWYTNEVDTSSFRYKLIADHAVTEHKICWLAVSCARQRRSVAVMHCTASCRGTKGR</sequence>
<dbReference type="EMBL" id="JH650970">
    <property type="protein sequence ID" value="EXA47745.1"/>
    <property type="molecule type" value="Genomic_DNA"/>
</dbReference>
<organism evidence="1">
    <name type="scientific">Fusarium oxysporum f. sp. pisi HDV247</name>
    <dbReference type="NCBI Taxonomy" id="1080344"/>
    <lineage>
        <taxon>Eukaryota</taxon>
        <taxon>Fungi</taxon>
        <taxon>Dikarya</taxon>
        <taxon>Ascomycota</taxon>
        <taxon>Pezizomycotina</taxon>
        <taxon>Sordariomycetes</taxon>
        <taxon>Hypocreomycetidae</taxon>
        <taxon>Hypocreales</taxon>
        <taxon>Nectriaceae</taxon>
        <taxon>Fusarium</taxon>
        <taxon>Fusarium oxysporum species complex</taxon>
    </lineage>
</organism>
<reference evidence="1" key="1">
    <citation type="submission" date="2011-10" db="EMBL/GenBank/DDBJ databases">
        <title>The Genome Sequence of Fusarium oxysporum HDV247.</title>
        <authorList>
            <consortium name="The Broad Institute Genome Sequencing Platform"/>
            <person name="Ma L.-J."/>
            <person name="Gale L.R."/>
            <person name="Schwartz D.C."/>
            <person name="Zhou S."/>
            <person name="Corby-Kistler H."/>
            <person name="Young S.K."/>
            <person name="Zeng Q."/>
            <person name="Gargeya S."/>
            <person name="Fitzgerald M."/>
            <person name="Haas B."/>
            <person name="Abouelleil A."/>
            <person name="Alvarado L."/>
            <person name="Arachchi H.M."/>
            <person name="Berlin A."/>
            <person name="Brown A."/>
            <person name="Chapman S.B."/>
            <person name="Chen Z."/>
            <person name="Dunbar C."/>
            <person name="Freedman E."/>
            <person name="Gearin G."/>
            <person name="Goldberg J."/>
            <person name="Griggs A."/>
            <person name="Gujja S."/>
            <person name="Heiman D."/>
            <person name="Howarth C."/>
            <person name="Larson L."/>
            <person name="Lui A."/>
            <person name="MacDonald P.J.P."/>
            <person name="Montmayeur A."/>
            <person name="Murphy C."/>
            <person name="Neiman D."/>
            <person name="Pearson M."/>
            <person name="Priest M."/>
            <person name="Roberts A."/>
            <person name="Saif S."/>
            <person name="Shea T."/>
            <person name="Shenoy N."/>
            <person name="Sisk P."/>
            <person name="Stolte C."/>
            <person name="Sykes S."/>
            <person name="Wortman J."/>
            <person name="Nusbaum C."/>
            <person name="Birren B."/>
        </authorList>
    </citation>
    <scope>NUCLEOTIDE SEQUENCE [LARGE SCALE GENOMIC DNA]</scope>
    <source>
        <strain evidence="1">HDV247</strain>
    </source>
</reference>
<proteinExistence type="predicted"/>
<dbReference type="HOGENOM" id="CLU_1959673_0_0_1"/>
<reference evidence="1" key="2">
    <citation type="submission" date="2012-05" db="EMBL/GenBank/DDBJ databases">
        <title>Annotation of the Genome Sequence of Fusarium oxysporum HDV247.</title>
        <authorList>
            <consortium name="The Broad Institute Genomics Platform"/>
            <person name="Ma L.-J."/>
            <person name="Corby-Kistler H."/>
            <person name="Broz K."/>
            <person name="Gale L.R."/>
            <person name="Jonkers W."/>
            <person name="O'Donnell K."/>
            <person name="Ploetz R."/>
            <person name="Steinberg C."/>
            <person name="Schwartz D.C."/>
            <person name="VanEtten H."/>
            <person name="Zhou S."/>
            <person name="Young S.K."/>
            <person name="Zeng Q."/>
            <person name="Gargeya S."/>
            <person name="Fitzgerald M."/>
            <person name="Abouelleil A."/>
            <person name="Alvarado L."/>
            <person name="Chapman S.B."/>
            <person name="Gainer-Dewar J."/>
            <person name="Goldberg J."/>
            <person name="Griggs A."/>
            <person name="Gujja S."/>
            <person name="Hansen M."/>
            <person name="Howarth C."/>
            <person name="Imamovic A."/>
            <person name="Ireland A."/>
            <person name="Larimer J."/>
            <person name="McCowan C."/>
            <person name="Murphy C."/>
            <person name="Pearson M."/>
            <person name="Poon T.W."/>
            <person name="Priest M."/>
            <person name="Roberts A."/>
            <person name="Saif S."/>
            <person name="Shea T."/>
            <person name="Sykes S."/>
            <person name="Wortman J."/>
            <person name="Nusbaum C."/>
            <person name="Birren B."/>
        </authorList>
    </citation>
    <scope>NUCLEOTIDE SEQUENCE</scope>
    <source>
        <strain evidence="1">HDV247</strain>
    </source>
</reference>
<dbReference type="AlphaFoldDB" id="W9PRJ0"/>
<accession>W9PRJ0</accession>
<dbReference type="OrthoDB" id="10589924at2759"/>
<evidence type="ECO:0000313" key="1">
    <source>
        <dbReference type="EMBL" id="EXA47743.1"/>
    </source>
</evidence>
<dbReference type="EMBL" id="JH650970">
    <property type="protein sequence ID" value="EXA47743.1"/>
    <property type="molecule type" value="Genomic_DNA"/>
</dbReference>
<dbReference type="EMBL" id="JH650970">
    <property type="protein sequence ID" value="EXA47746.1"/>
    <property type="molecule type" value="Genomic_DNA"/>
</dbReference>
<protein>
    <submittedName>
        <fullName evidence="1">Uncharacterized protein</fullName>
    </submittedName>
</protein>